<feature type="active site" description="Acyl-ester intermediate" evidence="10">
    <location>
        <position position="184"/>
    </location>
</feature>
<evidence type="ECO:0000256" key="9">
    <source>
        <dbReference type="ARBA" id="ARBA00047407"/>
    </source>
</evidence>
<dbReference type="InterPro" id="IPR023631">
    <property type="entry name" value="Amidase_dom"/>
</dbReference>
<dbReference type="RefSeq" id="WP_145188543.1">
    <property type="nucleotide sequence ID" value="NZ_CP036290.1"/>
</dbReference>
<dbReference type="Gene3D" id="3.90.1300.10">
    <property type="entry name" value="Amidase signature (AS) domain"/>
    <property type="match status" value="1"/>
</dbReference>
<dbReference type="PANTHER" id="PTHR11895:SF7">
    <property type="entry name" value="GLUTAMYL-TRNA(GLN) AMIDOTRANSFERASE SUBUNIT A, MITOCHONDRIAL"/>
    <property type="match status" value="1"/>
</dbReference>
<evidence type="ECO:0000256" key="6">
    <source>
        <dbReference type="ARBA" id="ARBA00022741"/>
    </source>
</evidence>
<dbReference type="SUPFAM" id="SSF75304">
    <property type="entry name" value="Amidase signature (AS) enzymes"/>
    <property type="match status" value="1"/>
</dbReference>
<evidence type="ECO:0000256" key="1">
    <source>
        <dbReference type="ARBA" id="ARBA00008069"/>
    </source>
</evidence>
<sequence length="501" mass="51934">MSGAHDQLAGDAHDVARRIADGTQSAESTVGAALERARTDPFGCFEALDEEAALERARELDRARSGGASCGPLFGVPIAIKSNICVDGELTTCGSRLLAGHRSIYDATAVERLVAAGAVVVGTTRMDEFGMGSSGENCASGATTNPRTPAGGAARSPGGSSSGSAAAVAAGIVPLALGSDTGGSVRQPAAFCGVFGHKPTWGRVSRHGLVAFASSLDTIGTLARSARDLELALAVMAGPDGRDSTAFERTDLDRELAAPDARDANRPLAGLRLGVFDDSALTDVDPHVLERFTRTLERARELGAELVTVDLPHHRHGVAVYYVLAPAEASSNLARYDGVRYGRRVEAGTSLEDMMTATRTEGFGHEVTRRILLGTHVLSSGFYEAWFDRAARVRRAVADDFAAAFESVDLIATPTAPTTPFTLGEDVDPLVRYRGDALTIPASLAGLPAVSVPVDVEPGRTVGLQLIGPATADLSVLRAAAALRPDSVEATRGAAPGGSVQ</sequence>
<evidence type="ECO:0000256" key="10">
    <source>
        <dbReference type="HAMAP-Rule" id="MF_00120"/>
    </source>
</evidence>
<dbReference type="EC" id="6.3.5.7" evidence="3 10"/>
<evidence type="ECO:0000313" key="14">
    <source>
        <dbReference type="Proteomes" id="UP000319342"/>
    </source>
</evidence>
<evidence type="ECO:0000259" key="12">
    <source>
        <dbReference type="Pfam" id="PF01425"/>
    </source>
</evidence>
<dbReference type="AlphaFoldDB" id="A0A518D1L2"/>
<comment type="similarity">
    <text evidence="1 10">Belongs to the amidase family. GatA subfamily.</text>
</comment>
<evidence type="ECO:0000313" key="13">
    <source>
        <dbReference type="EMBL" id="QDU85357.1"/>
    </source>
</evidence>
<organism evidence="13 14">
    <name type="scientific">Rohdeia mirabilis</name>
    <dbReference type="NCBI Taxonomy" id="2528008"/>
    <lineage>
        <taxon>Bacteria</taxon>
        <taxon>Pseudomonadati</taxon>
        <taxon>Planctomycetota</taxon>
        <taxon>Planctomycetia</taxon>
        <taxon>Planctomycetia incertae sedis</taxon>
        <taxon>Rohdeia</taxon>
    </lineage>
</organism>
<gene>
    <name evidence="10 13" type="primary">gatA</name>
    <name evidence="13" type="ORF">Pla163_24850</name>
</gene>
<dbReference type="NCBIfam" id="TIGR00132">
    <property type="entry name" value="gatA"/>
    <property type="match status" value="1"/>
</dbReference>
<keyword evidence="7 10" id="KW-0067">ATP-binding</keyword>
<evidence type="ECO:0000256" key="11">
    <source>
        <dbReference type="SAM" id="MobiDB-lite"/>
    </source>
</evidence>
<dbReference type="GO" id="GO:0030956">
    <property type="term" value="C:glutamyl-tRNA(Gln) amidotransferase complex"/>
    <property type="evidence" value="ECO:0007669"/>
    <property type="project" value="InterPro"/>
</dbReference>
<evidence type="ECO:0000256" key="7">
    <source>
        <dbReference type="ARBA" id="ARBA00022840"/>
    </source>
</evidence>
<evidence type="ECO:0000256" key="3">
    <source>
        <dbReference type="ARBA" id="ARBA00012739"/>
    </source>
</evidence>
<evidence type="ECO:0000256" key="2">
    <source>
        <dbReference type="ARBA" id="ARBA00011123"/>
    </source>
</evidence>
<feature type="active site" description="Charge relay system" evidence="10">
    <location>
        <position position="81"/>
    </location>
</feature>
<keyword evidence="8 10" id="KW-0648">Protein biosynthesis</keyword>
<accession>A0A518D1L2</accession>
<feature type="compositionally biased region" description="Low complexity" evidence="11">
    <location>
        <begin position="150"/>
        <end position="160"/>
    </location>
</feature>
<dbReference type="GO" id="GO:0005524">
    <property type="term" value="F:ATP binding"/>
    <property type="evidence" value="ECO:0007669"/>
    <property type="project" value="UniProtKB-KW"/>
</dbReference>
<dbReference type="EMBL" id="CP036290">
    <property type="protein sequence ID" value="QDU85357.1"/>
    <property type="molecule type" value="Genomic_DNA"/>
</dbReference>
<comment type="subunit">
    <text evidence="2 10">Heterotrimer of A, B and C subunits.</text>
</comment>
<protein>
    <recommendedName>
        <fullName evidence="4 10">Glutamyl-tRNA(Gln) amidotransferase subunit A</fullName>
        <shortName evidence="10">Glu-ADT subunit A</shortName>
        <ecNumber evidence="3 10">6.3.5.7</ecNumber>
    </recommendedName>
</protein>
<proteinExistence type="inferred from homology"/>
<evidence type="ECO:0000256" key="5">
    <source>
        <dbReference type="ARBA" id="ARBA00022598"/>
    </source>
</evidence>
<dbReference type="HAMAP" id="MF_00120">
    <property type="entry name" value="GatA"/>
    <property type="match status" value="1"/>
</dbReference>
<dbReference type="InterPro" id="IPR036928">
    <property type="entry name" value="AS_sf"/>
</dbReference>
<feature type="compositionally biased region" description="Polar residues" evidence="11">
    <location>
        <begin position="134"/>
        <end position="147"/>
    </location>
</feature>
<name>A0A518D1L2_9BACT</name>
<dbReference type="Proteomes" id="UP000319342">
    <property type="component" value="Chromosome"/>
</dbReference>
<feature type="domain" description="Amidase" evidence="12">
    <location>
        <begin position="32"/>
        <end position="477"/>
    </location>
</feature>
<feature type="region of interest" description="Disordered" evidence="11">
    <location>
        <begin position="132"/>
        <end position="160"/>
    </location>
</feature>
<comment type="function">
    <text evidence="10">Allows the formation of correctly charged Gln-tRNA(Gln) through the transamidation of misacylated Glu-tRNA(Gln) in organisms which lack glutaminyl-tRNA synthetase. The reaction takes place in the presence of glutamine and ATP through an activated gamma-phospho-Glu-tRNA(Gln).</text>
</comment>
<keyword evidence="5 10" id="KW-0436">Ligase</keyword>
<keyword evidence="13" id="KW-0808">Transferase</keyword>
<keyword evidence="6 10" id="KW-0547">Nucleotide-binding</keyword>
<feature type="active site" description="Charge relay system" evidence="10">
    <location>
        <position position="160"/>
    </location>
</feature>
<dbReference type="InterPro" id="IPR000120">
    <property type="entry name" value="Amidase"/>
</dbReference>
<dbReference type="GO" id="GO:0050567">
    <property type="term" value="F:glutaminyl-tRNA synthase (glutamine-hydrolyzing) activity"/>
    <property type="evidence" value="ECO:0007669"/>
    <property type="project" value="UniProtKB-UniRule"/>
</dbReference>
<dbReference type="Pfam" id="PF01425">
    <property type="entry name" value="Amidase"/>
    <property type="match status" value="1"/>
</dbReference>
<comment type="catalytic activity">
    <reaction evidence="9 10">
        <text>L-glutamyl-tRNA(Gln) + L-glutamine + ATP + H2O = L-glutaminyl-tRNA(Gln) + L-glutamate + ADP + phosphate + H(+)</text>
        <dbReference type="Rhea" id="RHEA:17521"/>
        <dbReference type="Rhea" id="RHEA-COMP:9681"/>
        <dbReference type="Rhea" id="RHEA-COMP:9684"/>
        <dbReference type="ChEBI" id="CHEBI:15377"/>
        <dbReference type="ChEBI" id="CHEBI:15378"/>
        <dbReference type="ChEBI" id="CHEBI:29985"/>
        <dbReference type="ChEBI" id="CHEBI:30616"/>
        <dbReference type="ChEBI" id="CHEBI:43474"/>
        <dbReference type="ChEBI" id="CHEBI:58359"/>
        <dbReference type="ChEBI" id="CHEBI:78520"/>
        <dbReference type="ChEBI" id="CHEBI:78521"/>
        <dbReference type="ChEBI" id="CHEBI:456216"/>
        <dbReference type="EC" id="6.3.5.7"/>
    </reaction>
</comment>
<dbReference type="GO" id="GO:0016740">
    <property type="term" value="F:transferase activity"/>
    <property type="evidence" value="ECO:0007669"/>
    <property type="project" value="UniProtKB-KW"/>
</dbReference>
<dbReference type="PANTHER" id="PTHR11895">
    <property type="entry name" value="TRANSAMIDASE"/>
    <property type="match status" value="1"/>
</dbReference>
<dbReference type="InterPro" id="IPR020556">
    <property type="entry name" value="Amidase_CS"/>
</dbReference>
<dbReference type="InterPro" id="IPR004412">
    <property type="entry name" value="GatA"/>
</dbReference>
<dbReference type="OrthoDB" id="9811471at2"/>
<reference evidence="13 14" key="1">
    <citation type="submission" date="2019-02" db="EMBL/GenBank/DDBJ databases">
        <title>Deep-cultivation of Planctomycetes and their phenomic and genomic characterization uncovers novel biology.</title>
        <authorList>
            <person name="Wiegand S."/>
            <person name="Jogler M."/>
            <person name="Boedeker C."/>
            <person name="Pinto D."/>
            <person name="Vollmers J."/>
            <person name="Rivas-Marin E."/>
            <person name="Kohn T."/>
            <person name="Peeters S.H."/>
            <person name="Heuer A."/>
            <person name="Rast P."/>
            <person name="Oberbeckmann S."/>
            <person name="Bunk B."/>
            <person name="Jeske O."/>
            <person name="Meyerdierks A."/>
            <person name="Storesund J.E."/>
            <person name="Kallscheuer N."/>
            <person name="Luecker S."/>
            <person name="Lage O.M."/>
            <person name="Pohl T."/>
            <person name="Merkel B.J."/>
            <person name="Hornburger P."/>
            <person name="Mueller R.-W."/>
            <person name="Bruemmer F."/>
            <person name="Labrenz M."/>
            <person name="Spormann A.M."/>
            <person name="Op den Camp H."/>
            <person name="Overmann J."/>
            <person name="Amann R."/>
            <person name="Jetten M.S.M."/>
            <person name="Mascher T."/>
            <person name="Medema M.H."/>
            <person name="Devos D.P."/>
            <person name="Kaster A.-K."/>
            <person name="Ovreas L."/>
            <person name="Rohde M."/>
            <person name="Galperin M.Y."/>
            <person name="Jogler C."/>
        </authorList>
    </citation>
    <scope>NUCLEOTIDE SEQUENCE [LARGE SCALE GENOMIC DNA]</scope>
    <source>
        <strain evidence="13 14">Pla163</strain>
    </source>
</reference>
<dbReference type="PROSITE" id="PS00571">
    <property type="entry name" value="AMIDASES"/>
    <property type="match status" value="1"/>
</dbReference>
<evidence type="ECO:0000256" key="8">
    <source>
        <dbReference type="ARBA" id="ARBA00022917"/>
    </source>
</evidence>
<keyword evidence="14" id="KW-1185">Reference proteome</keyword>
<dbReference type="GO" id="GO:0006412">
    <property type="term" value="P:translation"/>
    <property type="evidence" value="ECO:0007669"/>
    <property type="project" value="UniProtKB-UniRule"/>
</dbReference>
<evidence type="ECO:0000256" key="4">
    <source>
        <dbReference type="ARBA" id="ARBA00014428"/>
    </source>
</evidence>